<dbReference type="EMBL" id="EQ975483">
    <property type="protein sequence ID" value="EEF27345.1"/>
    <property type="molecule type" value="Genomic_DNA"/>
</dbReference>
<proteinExistence type="predicted"/>
<name>B9T9W6_RICCO</name>
<organism evidence="2 3">
    <name type="scientific">Ricinus communis</name>
    <name type="common">Castor bean</name>
    <dbReference type="NCBI Taxonomy" id="3988"/>
    <lineage>
        <taxon>Eukaryota</taxon>
        <taxon>Viridiplantae</taxon>
        <taxon>Streptophyta</taxon>
        <taxon>Embryophyta</taxon>
        <taxon>Tracheophyta</taxon>
        <taxon>Spermatophyta</taxon>
        <taxon>Magnoliopsida</taxon>
        <taxon>eudicotyledons</taxon>
        <taxon>Gunneridae</taxon>
        <taxon>Pentapetalae</taxon>
        <taxon>rosids</taxon>
        <taxon>fabids</taxon>
        <taxon>Malpighiales</taxon>
        <taxon>Euphorbiaceae</taxon>
        <taxon>Acalyphoideae</taxon>
        <taxon>Acalypheae</taxon>
        <taxon>Ricinus</taxon>
    </lineage>
</organism>
<gene>
    <name evidence="2" type="ORF">RCOM_0414060</name>
</gene>
<evidence type="ECO:0000313" key="2">
    <source>
        <dbReference type="EMBL" id="EEF27345.1"/>
    </source>
</evidence>
<feature type="region of interest" description="Disordered" evidence="1">
    <location>
        <begin position="1"/>
        <end position="26"/>
    </location>
</feature>
<protein>
    <submittedName>
        <fullName evidence="2">Uncharacterized protein</fullName>
    </submittedName>
</protein>
<evidence type="ECO:0000313" key="3">
    <source>
        <dbReference type="Proteomes" id="UP000008311"/>
    </source>
</evidence>
<dbReference type="Proteomes" id="UP000008311">
    <property type="component" value="Unassembled WGS sequence"/>
</dbReference>
<evidence type="ECO:0000256" key="1">
    <source>
        <dbReference type="SAM" id="MobiDB-lite"/>
    </source>
</evidence>
<sequence>TAELIGQQHQYQEHQQDAGDFAAGEHAQRQIHLLTEPAGADETHHHRRTHRAFPAIDGIRDEFASGIGQHAIEECDKPRCARAEQRARRPRVDRFENFRVDLAEHAGISHGDRKHTGAGAKSHRAHE</sequence>
<reference evidence="3" key="1">
    <citation type="journal article" date="2010" name="Nat. Biotechnol.">
        <title>Draft genome sequence of the oilseed species Ricinus communis.</title>
        <authorList>
            <person name="Chan A.P."/>
            <person name="Crabtree J."/>
            <person name="Zhao Q."/>
            <person name="Lorenzi H."/>
            <person name="Orvis J."/>
            <person name="Puiu D."/>
            <person name="Melake-Berhan A."/>
            <person name="Jones K.M."/>
            <person name="Redman J."/>
            <person name="Chen G."/>
            <person name="Cahoon E.B."/>
            <person name="Gedil M."/>
            <person name="Stanke M."/>
            <person name="Haas B.J."/>
            <person name="Wortman J.R."/>
            <person name="Fraser-Liggett C.M."/>
            <person name="Ravel J."/>
            <person name="Rabinowicz P.D."/>
        </authorList>
    </citation>
    <scope>NUCLEOTIDE SEQUENCE [LARGE SCALE GENOMIC DNA]</scope>
    <source>
        <strain evidence="3">cv. Hale</strain>
    </source>
</reference>
<accession>B9T9W6</accession>
<feature type="region of interest" description="Disordered" evidence="1">
    <location>
        <begin position="104"/>
        <end position="127"/>
    </location>
</feature>
<dbReference type="AlphaFoldDB" id="B9T9W6"/>
<dbReference type="InParanoid" id="B9T9W6"/>
<keyword evidence="3" id="KW-1185">Reference proteome</keyword>
<feature type="non-terminal residue" evidence="2">
    <location>
        <position position="1"/>
    </location>
</feature>